<evidence type="ECO:0000256" key="3">
    <source>
        <dbReference type="ARBA" id="ARBA00023128"/>
    </source>
</evidence>
<feature type="region of interest" description="Disordered" evidence="6">
    <location>
        <begin position="48"/>
        <end position="69"/>
    </location>
</feature>
<dbReference type="HAMAP" id="MF_01477">
    <property type="entry name" value="Iojap_RsfS"/>
    <property type="match status" value="1"/>
</dbReference>
<dbReference type="Proteomes" id="UP000504606">
    <property type="component" value="Unplaced"/>
</dbReference>
<gene>
    <name evidence="8" type="primary">LOC113213416</name>
</gene>
<dbReference type="InterPro" id="IPR043519">
    <property type="entry name" value="NT_sf"/>
</dbReference>
<dbReference type="PANTHER" id="PTHR21043:SF0">
    <property type="entry name" value="MITOCHONDRIAL ASSEMBLY OF RIBOSOMAL LARGE SUBUNIT PROTEIN 1"/>
    <property type="match status" value="1"/>
</dbReference>
<dbReference type="PANTHER" id="PTHR21043">
    <property type="entry name" value="IOJAP SUPERFAMILY ORTHOLOG"/>
    <property type="match status" value="1"/>
</dbReference>
<organism evidence="7 8">
    <name type="scientific">Frankliniella occidentalis</name>
    <name type="common">Western flower thrips</name>
    <name type="synonym">Euthrips occidentalis</name>
    <dbReference type="NCBI Taxonomy" id="133901"/>
    <lineage>
        <taxon>Eukaryota</taxon>
        <taxon>Metazoa</taxon>
        <taxon>Ecdysozoa</taxon>
        <taxon>Arthropoda</taxon>
        <taxon>Hexapoda</taxon>
        <taxon>Insecta</taxon>
        <taxon>Pterygota</taxon>
        <taxon>Neoptera</taxon>
        <taxon>Paraneoptera</taxon>
        <taxon>Thysanoptera</taxon>
        <taxon>Terebrantia</taxon>
        <taxon>Thripoidea</taxon>
        <taxon>Thripidae</taxon>
        <taxon>Frankliniella</taxon>
    </lineage>
</organism>
<evidence type="ECO:0000256" key="1">
    <source>
        <dbReference type="ARBA" id="ARBA00004173"/>
    </source>
</evidence>
<evidence type="ECO:0000256" key="5">
    <source>
        <dbReference type="ARBA" id="ARBA00073331"/>
    </source>
</evidence>
<dbReference type="KEGG" id="foc:113213416"/>
<dbReference type="GO" id="GO:0017148">
    <property type="term" value="P:negative regulation of translation"/>
    <property type="evidence" value="ECO:0007669"/>
    <property type="project" value="TreeGrafter"/>
</dbReference>
<evidence type="ECO:0000256" key="4">
    <source>
        <dbReference type="ARBA" id="ARBA00053669"/>
    </source>
</evidence>
<dbReference type="InterPro" id="IPR004394">
    <property type="entry name" value="Iojap/RsfS/C7orf30"/>
</dbReference>
<name>A0A9C6WLY5_FRAOC</name>
<dbReference type="AlphaFoldDB" id="A0A9C6WLY5"/>
<dbReference type="NCBIfam" id="TIGR00090">
    <property type="entry name" value="rsfS_iojap_ybeB"/>
    <property type="match status" value="1"/>
</dbReference>
<dbReference type="GO" id="GO:0043023">
    <property type="term" value="F:ribosomal large subunit binding"/>
    <property type="evidence" value="ECO:0007669"/>
    <property type="project" value="TreeGrafter"/>
</dbReference>
<dbReference type="GO" id="GO:0005739">
    <property type="term" value="C:mitochondrion"/>
    <property type="evidence" value="ECO:0007669"/>
    <property type="project" value="UniProtKB-SubCell"/>
</dbReference>
<proteinExistence type="inferred from homology"/>
<sequence>MFVRTAVVRLLNQSRTMIGTSEHGRALKLVYSNVICGVDRLSSAPTRCYSENSSKNNKSFPQTEISREKKSLAEDENVEMFNLEGERKKLQQATDLSKYDVFKDEDSQLILDVEEEKTFSRIARAVQPERNEFDGVSLERGVQGVFDVTELVSILKKQSAQEVVVIEMATDLGYADHMVIVSGKSTRHLRALADYVRRLFKKKMHPDDKIPIIEGRRNKSDEWLALDLGNIILHIFSKKTREVYDLESLWTLGPEYDPHLNAVEDPLDAIMSKHSTYLADLEPADNKST</sequence>
<evidence type="ECO:0000256" key="2">
    <source>
        <dbReference type="ARBA" id="ARBA00010574"/>
    </source>
</evidence>
<evidence type="ECO:0000313" key="8">
    <source>
        <dbReference type="RefSeq" id="XP_052120827.1"/>
    </source>
</evidence>
<evidence type="ECO:0000313" key="7">
    <source>
        <dbReference type="Proteomes" id="UP000504606"/>
    </source>
</evidence>
<dbReference type="SUPFAM" id="SSF81301">
    <property type="entry name" value="Nucleotidyltransferase"/>
    <property type="match status" value="1"/>
</dbReference>
<evidence type="ECO:0000256" key="6">
    <source>
        <dbReference type="SAM" id="MobiDB-lite"/>
    </source>
</evidence>
<keyword evidence="3" id="KW-0496">Mitochondrion</keyword>
<dbReference type="RefSeq" id="XP_052120827.1">
    <property type="nucleotide sequence ID" value="XM_052264867.1"/>
</dbReference>
<dbReference type="GeneID" id="113213416"/>
<reference evidence="8" key="1">
    <citation type="submission" date="2025-08" db="UniProtKB">
        <authorList>
            <consortium name="RefSeq"/>
        </authorList>
    </citation>
    <scope>IDENTIFICATION</scope>
    <source>
        <tissue evidence="8">Whole organism</tissue>
    </source>
</reference>
<dbReference type="FunFam" id="3.30.460.10:FF:000018">
    <property type="entry name" value="Mitochondrial assembly of ribosomal large subunit 1"/>
    <property type="match status" value="1"/>
</dbReference>
<dbReference type="CTD" id="136040730"/>
<dbReference type="Gene3D" id="3.30.460.10">
    <property type="entry name" value="Beta Polymerase, domain 2"/>
    <property type="match status" value="1"/>
</dbReference>
<comment type="similarity">
    <text evidence="2">Belongs to the Iojap/RsfS family.</text>
</comment>
<accession>A0A9C6WLY5</accession>
<dbReference type="Pfam" id="PF02410">
    <property type="entry name" value="RsfS"/>
    <property type="match status" value="1"/>
</dbReference>
<dbReference type="GO" id="GO:0090071">
    <property type="term" value="P:negative regulation of ribosome biogenesis"/>
    <property type="evidence" value="ECO:0007669"/>
    <property type="project" value="TreeGrafter"/>
</dbReference>
<protein>
    <recommendedName>
        <fullName evidence="5">Mitochondrial assembly of ribosomal large subunit protein 1</fullName>
    </recommendedName>
</protein>
<keyword evidence="7" id="KW-1185">Reference proteome</keyword>
<comment type="function">
    <text evidence="4">Required for normal mitochondrial ribosome function and mitochondrial translation. May play a role in ribosome biogenesis by preventing premature association of the 28S and 39S ribosomal subunits. Interacts with mitochondrial ribosomal protein uL14m (MRPL14), probably blocking formation of intersubunit bridge B8, preventing association of the 28S and 39S ribosomal subunits. Addition to isolated mitochondrial ribosomal subunits partially inhibits translation, probably by interfering with the association of the 28S and 39S ribosomal subunits and the formation of functional ribosomes. May also participate in the assembly and/or regulation of the stability of the large subunit of the mitochondrial ribosome. May function as a ribosomal silencing factor.</text>
</comment>
<feature type="compositionally biased region" description="Polar residues" evidence="6">
    <location>
        <begin position="48"/>
        <end position="64"/>
    </location>
</feature>
<comment type="subcellular location">
    <subcellularLocation>
        <location evidence="1">Mitochondrion</location>
    </subcellularLocation>
</comment>